<dbReference type="GO" id="GO:0005886">
    <property type="term" value="C:plasma membrane"/>
    <property type="evidence" value="ECO:0007669"/>
    <property type="project" value="TreeGrafter"/>
</dbReference>
<dbReference type="GO" id="GO:0006816">
    <property type="term" value="P:calcium ion transport"/>
    <property type="evidence" value="ECO:0007669"/>
    <property type="project" value="TreeGrafter"/>
</dbReference>
<sequence length="678" mass="71198">MANCAAPAKALQATVNSSESPQTVAALQLLPPKVQRCGLVDVAVDAALSSGGAGRLLQAAWRVGPDSQPEAGQVIQDFLASQNGSLTFTLPSATISRSADAALAANASLSLVRIQLVLTATNWLGHSDAASAFLEVDLSDAQQPALEPPPRKLIRTNESVSVAVAARFATASTCGNATADSGNVSVHWQYRSGTAGSWLSLEDAALSRARVTPWKLHFGAFSFAPGSSHQLRATAEFGAQSNTTQAQQHVIQIDVSAAAPVVPVVAGPAVLPETCELVLDASQSFDPEGTTEPHYFWSCAANNASFNCQSLSNFQTVTWARTDGSGASGADIRVAPGQLAQDTYTFNVTVVRPTDSLSFRIATWVVQVRQTPAVPITLSVPWYANQPVPVQTISQLAQSSARLMVGDACGMAPDVEWIWALVADASPSTILLYLDTIVTNLTLPGEIAVSAGALPDEYLVPGDSYALALLETGSSPRDLAQAELLGLRFARSVPFVADGAPSGGYLACVPDLGTALETEFWLATSGWYDEDLVRLKYSFYRFPIPTGVSLAAAAGSFSMSGTFQRPLVEWRDKSSPNYWSKLGGIFLGQSSSISSIRVLLPPGEYMHAVVAEDELGAVSSTWMVGPLVQMPSSPASSAATALDTALRLGDAQIILNTLAALATSTPTLSDDRKREAGV</sequence>
<evidence type="ECO:0000256" key="1">
    <source>
        <dbReference type="ARBA" id="ARBA00004370"/>
    </source>
</evidence>
<name>A0A812WZ53_SYMPI</name>
<feature type="domain" description="PKD/REJ-like" evidence="6">
    <location>
        <begin position="231"/>
        <end position="653"/>
    </location>
</feature>
<comment type="caution">
    <text evidence="7">The sequence shown here is derived from an EMBL/GenBank/DDBJ whole genome shotgun (WGS) entry which is preliminary data.</text>
</comment>
<dbReference type="OrthoDB" id="434150at2759"/>
<reference evidence="7" key="1">
    <citation type="submission" date="2021-02" db="EMBL/GenBank/DDBJ databases">
        <authorList>
            <person name="Dougan E. K."/>
            <person name="Rhodes N."/>
            <person name="Thang M."/>
            <person name="Chan C."/>
        </authorList>
    </citation>
    <scope>NUCLEOTIDE SEQUENCE</scope>
</reference>
<dbReference type="InterPro" id="IPR002859">
    <property type="entry name" value="PKD/REJ-like"/>
</dbReference>
<accession>A0A812WZ53</accession>
<dbReference type="EMBL" id="CAJNIZ010044970">
    <property type="protein sequence ID" value="CAE7706499.1"/>
    <property type="molecule type" value="Genomic_DNA"/>
</dbReference>
<evidence type="ECO:0000313" key="7">
    <source>
        <dbReference type="EMBL" id="CAE7706499.1"/>
    </source>
</evidence>
<keyword evidence="3" id="KW-0677">Repeat</keyword>
<dbReference type="PANTHER" id="PTHR46730:SF1">
    <property type="entry name" value="PLAT DOMAIN-CONTAINING PROTEIN"/>
    <property type="match status" value="1"/>
</dbReference>
<keyword evidence="2" id="KW-0812">Transmembrane</keyword>
<protein>
    <submittedName>
        <fullName evidence="7">Galc protein</fullName>
    </submittedName>
</protein>
<dbReference type="Proteomes" id="UP000649617">
    <property type="component" value="Unassembled WGS sequence"/>
</dbReference>
<proteinExistence type="predicted"/>
<keyword evidence="4" id="KW-1133">Transmembrane helix</keyword>
<evidence type="ECO:0000259" key="6">
    <source>
        <dbReference type="Pfam" id="PF02010"/>
    </source>
</evidence>
<dbReference type="Pfam" id="PF02010">
    <property type="entry name" value="REJ"/>
    <property type="match status" value="1"/>
</dbReference>
<evidence type="ECO:0000256" key="3">
    <source>
        <dbReference type="ARBA" id="ARBA00022737"/>
    </source>
</evidence>
<evidence type="ECO:0000256" key="5">
    <source>
        <dbReference type="ARBA" id="ARBA00023136"/>
    </source>
</evidence>
<dbReference type="GO" id="GO:0005261">
    <property type="term" value="F:monoatomic cation channel activity"/>
    <property type="evidence" value="ECO:0007669"/>
    <property type="project" value="TreeGrafter"/>
</dbReference>
<evidence type="ECO:0000256" key="4">
    <source>
        <dbReference type="ARBA" id="ARBA00022989"/>
    </source>
</evidence>
<keyword evidence="5" id="KW-0472">Membrane</keyword>
<keyword evidence="8" id="KW-1185">Reference proteome</keyword>
<organism evidence="7 8">
    <name type="scientific">Symbiodinium pilosum</name>
    <name type="common">Dinoflagellate</name>
    <dbReference type="NCBI Taxonomy" id="2952"/>
    <lineage>
        <taxon>Eukaryota</taxon>
        <taxon>Sar</taxon>
        <taxon>Alveolata</taxon>
        <taxon>Dinophyceae</taxon>
        <taxon>Suessiales</taxon>
        <taxon>Symbiodiniaceae</taxon>
        <taxon>Symbiodinium</taxon>
    </lineage>
</organism>
<evidence type="ECO:0000313" key="8">
    <source>
        <dbReference type="Proteomes" id="UP000649617"/>
    </source>
</evidence>
<gene>
    <name evidence="7" type="primary">galc</name>
    <name evidence="7" type="ORF">SPIL2461_LOCUS19953</name>
</gene>
<dbReference type="PANTHER" id="PTHR46730">
    <property type="entry name" value="POLYCYSTIN-1"/>
    <property type="match status" value="1"/>
</dbReference>
<dbReference type="AlphaFoldDB" id="A0A812WZ53"/>
<evidence type="ECO:0000256" key="2">
    <source>
        <dbReference type="ARBA" id="ARBA00022692"/>
    </source>
</evidence>
<comment type="subcellular location">
    <subcellularLocation>
        <location evidence="1">Membrane</location>
    </subcellularLocation>
</comment>